<dbReference type="OrthoDB" id="6155932at2759"/>
<dbReference type="GeneID" id="113077887"/>
<accession>A0A6P6NA63</accession>
<dbReference type="KEGG" id="caua:113077887"/>
<name>A0A6P6NA63_CARAU</name>
<sequence length="239" mass="26050">MQVLHSQRLNEPPLNPWVILRSSGQVERAHCTCMAGIAESCTYVEALLFKIKVSVRIRGTKTVTDVPAYWMMRANVDKVQSEVGNKIDFTTGAAKRVALDKCISGERGISGICTHLGSTSHCGHALSQQGYLSFWDGGVLPSLYHPVKPHVVPSSLRHLCDPGKDGCHLPILFQHCNTLTHLLAVTEIQAAAVEAQTRLQHPSSVWYTSRAGRITASNMHAIESARVEKPATSTVSTVC</sequence>
<dbReference type="PANTHER" id="PTHR47526:SF3">
    <property type="entry name" value="PHD-TYPE DOMAIN-CONTAINING PROTEIN"/>
    <property type="match status" value="1"/>
</dbReference>
<dbReference type="AlphaFoldDB" id="A0A6P6NA63"/>
<organism evidence="1 2">
    <name type="scientific">Carassius auratus</name>
    <name type="common">Goldfish</name>
    <dbReference type="NCBI Taxonomy" id="7957"/>
    <lineage>
        <taxon>Eukaryota</taxon>
        <taxon>Metazoa</taxon>
        <taxon>Chordata</taxon>
        <taxon>Craniata</taxon>
        <taxon>Vertebrata</taxon>
        <taxon>Euteleostomi</taxon>
        <taxon>Actinopterygii</taxon>
        <taxon>Neopterygii</taxon>
        <taxon>Teleostei</taxon>
        <taxon>Ostariophysi</taxon>
        <taxon>Cypriniformes</taxon>
        <taxon>Cyprinidae</taxon>
        <taxon>Cyprininae</taxon>
        <taxon>Carassius</taxon>
    </lineage>
</organism>
<keyword evidence="1" id="KW-1185">Reference proteome</keyword>
<dbReference type="PANTHER" id="PTHR47526">
    <property type="entry name" value="ATP-DEPENDENT DNA HELICASE"/>
    <property type="match status" value="1"/>
</dbReference>
<proteinExistence type="predicted"/>
<evidence type="ECO:0000313" key="1">
    <source>
        <dbReference type="Proteomes" id="UP000515129"/>
    </source>
</evidence>
<evidence type="ECO:0000313" key="2">
    <source>
        <dbReference type="RefSeq" id="XP_026105937.1"/>
    </source>
</evidence>
<reference evidence="2" key="1">
    <citation type="submission" date="2025-08" db="UniProtKB">
        <authorList>
            <consortium name="RefSeq"/>
        </authorList>
    </citation>
    <scope>IDENTIFICATION</scope>
    <source>
        <strain evidence="2">Wakin</strain>
        <tissue evidence="2">Muscle</tissue>
    </source>
</reference>
<gene>
    <name evidence="2" type="primary">LOC113077887</name>
</gene>
<dbReference type="Proteomes" id="UP000515129">
    <property type="component" value="Unplaced"/>
</dbReference>
<dbReference type="RefSeq" id="XP_026105937.1">
    <property type="nucleotide sequence ID" value="XM_026250152.1"/>
</dbReference>
<protein>
    <submittedName>
        <fullName evidence="2">Uncharacterized protein LOC113077887</fullName>
    </submittedName>
</protein>